<dbReference type="Gene3D" id="2.60.120.200">
    <property type="match status" value="1"/>
</dbReference>
<evidence type="ECO:0000313" key="3">
    <source>
        <dbReference type="Ensembl" id="ENSPLAP00000026761.1"/>
    </source>
</evidence>
<reference evidence="3" key="2">
    <citation type="submission" date="2025-09" db="UniProtKB">
        <authorList>
            <consortium name="Ensembl"/>
        </authorList>
    </citation>
    <scope>IDENTIFICATION</scope>
</reference>
<name>A0A3B3VP25_9TELE</name>
<dbReference type="AlphaFoldDB" id="A0A3B3VP25"/>
<dbReference type="PROSITE" id="PS50060">
    <property type="entry name" value="MAM_2"/>
    <property type="match status" value="1"/>
</dbReference>
<dbReference type="GO" id="GO:0016020">
    <property type="term" value="C:membrane"/>
    <property type="evidence" value="ECO:0007669"/>
    <property type="project" value="InterPro"/>
</dbReference>
<evidence type="ECO:0000256" key="1">
    <source>
        <dbReference type="SAM" id="MobiDB-lite"/>
    </source>
</evidence>
<feature type="domain" description="MAM" evidence="2">
    <location>
        <begin position="42"/>
        <end position="96"/>
    </location>
</feature>
<accession>A0A3B3VP25</accession>
<evidence type="ECO:0000259" key="2">
    <source>
        <dbReference type="PROSITE" id="PS50060"/>
    </source>
</evidence>
<dbReference type="GeneTree" id="ENSGT00940000178073"/>
<evidence type="ECO:0000313" key="4">
    <source>
        <dbReference type="Proteomes" id="UP000261500"/>
    </source>
</evidence>
<dbReference type="STRING" id="48699.ENSPLAP00000026761"/>
<dbReference type="Proteomes" id="UP000261500">
    <property type="component" value="Unplaced"/>
</dbReference>
<proteinExistence type="predicted"/>
<protein>
    <recommendedName>
        <fullName evidence="2">MAM domain-containing protein</fullName>
    </recommendedName>
</protein>
<dbReference type="InterPro" id="IPR000998">
    <property type="entry name" value="MAM_dom"/>
</dbReference>
<dbReference type="Ensembl" id="ENSPLAT00000019152.1">
    <property type="protein sequence ID" value="ENSPLAP00000026761.1"/>
    <property type="gene ID" value="ENSPLAG00000014825.1"/>
</dbReference>
<keyword evidence="4" id="KW-1185">Reference proteome</keyword>
<reference evidence="3" key="1">
    <citation type="submission" date="2025-08" db="UniProtKB">
        <authorList>
            <consortium name="Ensembl"/>
        </authorList>
    </citation>
    <scope>IDENTIFICATION</scope>
</reference>
<feature type="region of interest" description="Disordered" evidence="1">
    <location>
        <begin position="76"/>
        <end position="96"/>
    </location>
</feature>
<organism evidence="3 4">
    <name type="scientific">Poecilia latipinna</name>
    <name type="common">sailfin molly</name>
    <dbReference type="NCBI Taxonomy" id="48699"/>
    <lineage>
        <taxon>Eukaryota</taxon>
        <taxon>Metazoa</taxon>
        <taxon>Chordata</taxon>
        <taxon>Craniata</taxon>
        <taxon>Vertebrata</taxon>
        <taxon>Euteleostomi</taxon>
        <taxon>Actinopterygii</taxon>
        <taxon>Neopterygii</taxon>
        <taxon>Teleostei</taxon>
        <taxon>Neoteleostei</taxon>
        <taxon>Acanthomorphata</taxon>
        <taxon>Ovalentaria</taxon>
        <taxon>Atherinomorphae</taxon>
        <taxon>Cyprinodontiformes</taxon>
        <taxon>Poeciliidae</taxon>
        <taxon>Poeciliinae</taxon>
        <taxon>Poecilia</taxon>
    </lineage>
</organism>
<sequence length="96" mass="10815">MVVSETTAILKKKKKKKKKAVDLLFRNRCCVLQAPLLLLLAAGCTFEEDSDPNLCDFTQGEDDDFDWMLFRTYSSPSASSDLLRGKSSSFLSWQEG</sequence>